<feature type="non-terminal residue" evidence="1">
    <location>
        <position position="1"/>
    </location>
</feature>
<sequence length="68" mass="7559">NALDRANAEDALLPIPKVFDSHEKEEAFQNSLGKDVMDDLLTSGSADSMEIDGTYKLYHFFLLLSIVV</sequence>
<comment type="caution">
    <text evidence="1">The sequence shown here is derived from an EMBL/GenBank/DDBJ whole genome shotgun (WGS) entry which is preliminary data.</text>
</comment>
<reference evidence="1 2" key="1">
    <citation type="journal article" date="2018" name="Front. Plant Sci.">
        <title>Red Clover (Trifolium pratense) and Zigzag Clover (T. medium) - A Picture of Genomic Similarities and Differences.</title>
        <authorList>
            <person name="Dluhosova J."/>
            <person name="Istvanek J."/>
            <person name="Nedelnik J."/>
            <person name="Repkova J."/>
        </authorList>
    </citation>
    <scope>NUCLEOTIDE SEQUENCE [LARGE SCALE GENOMIC DNA]</scope>
    <source>
        <strain evidence="2">cv. 10/8</strain>
        <tissue evidence="1">Leaf</tissue>
    </source>
</reference>
<dbReference type="Proteomes" id="UP000265520">
    <property type="component" value="Unassembled WGS sequence"/>
</dbReference>
<organism evidence="1 2">
    <name type="scientific">Trifolium medium</name>
    <dbReference type="NCBI Taxonomy" id="97028"/>
    <lineage>
        <taxon>Eukaryota</taxon>
        <taxon>Viridiplantae</taxon>
        <taxon>Streptophyta</taxon>
        <taxon>Embryophyta</taxon>
        <taxon>Tracheophyta</taxon>
        <taxon>Spermatophyta</taxon>
        <taxon>Magnoliopsida</taxon>
        <taxon>eudicotyledons</taxon>
        <taxon>Gunneridae</taxon>
        <taxon>Pentapetalae</taxon>
        <taxon>rosids</taxon>
        <taxon>fabids</taxon>
        <taxon>Fabales</taxon>
        <taxon>Fabaceae</taxon>
        <taxon>Papilionoideae</taxon>
        <taxon>50 kb inversion clade</taxon>
        <taxon>NPAAA clade</taxon>
        <taxon>Hologalegina</taxon>
        <taxon>IRL clade</taxon>
        <taxon>Trifolieae</taxon>
        <taxon>Trifolium</taxon>
    </lineage>
</organism>
<accession>A0A392REH4</accession>
<keyword evidence="2" id="KW-1185">Reference proteome</keyword>
<dbReference type="AlphaFoldDB" id="A0A392REH4"/>
<evidence type="ECO:0000313" key="2">
    <source>
        <dbReference type="Proteomes" id="UP000265520"/>
    </source>
</evidence>
<name>A0A392REH4_9FABA</name>
<protein>
    <submittedName>
        <fullName evidence="1">WD40 repeat-containing protein SMU1</fullName>
    </submittedName>
</protein>
<dbReference type="EMBL" id="LXQA010214541">
    <property type="protein sequence ID" value="MCI34532.1"/>
    <property type="molecule type" value="Genomic_DNA"/>
</dbReference>
<proteinExistence type="predicted"/>
<evidence type="ECO:0000313" key="1">
    <source>
        <dbReference type="EMBL" id="MCI34532.1"/>
    </source>
</evidence>